<feature type="region of interest" description="Disordered" evidence="1">
    <location>
        <begin position="1"/>
        <end position="29"/>
    </location>
</feature>
<gene>
    <name evidence="2" type="ORF">DY000_02054054</name>
</gene>
<feature type="region of interest" description="Disordered" evidence="1">
    <location>
        <begin position="223"/>
        <end position="256"/>
    </location>
</feature>
<dbReference type="Proteomes" id="UP000266723">
    <property type="component" value="Unassembled WGS sequence"/>
</dbReference>
<feature type="compositionally biased region" description="Basic and acidic residues" evidence="1">
    <location>
        <begin position="490"/>
        <end position="511"/>
    </location>
</feature>
<evidence type="ECO:0000256" key="1">
    <source>
        <dbReference type="SAM" id="MobiDB-lite"/>
    </source>
</evidence>
<dbReference type="EMBL" id="QGKV02002055">
    <property type="protein sequence ID" value="KAF3492724.1"/>
    <property type="molecule type" value="Genomic_DNA"/>
</dbReference>
<feature type="region of interest" description="Disordered" evidence="1">
    <location>
        <begin position="462"/>
        <end position="517"/>
    </location>
</feature>
<feature type="compositionally biased region" description="Basic and acidic residues" evidence="1">
    <location>
        <begin position="241"/>
        <end position="256"/>
    </location>
</feature>
<feature type="region of interest" description="Disordered" evidence="1">
    <location>
        <begin position="75"/>
        <end position="101"/>
    </location>
</feature>
<sequence length="517" mass="57474">MAQDDATFGAPGGEPTPTPEAAPSDFMSSAMARLARHDEVQKTTNDQLTALVAALTDPNGQTSRPQMIRRRLFNTNPTATGGDHISDESEPNETLLTDAPPIGPDLATIRDIAELKLSFQQMSSKIHQATSAAPKIESILAATSRTPFTSALTNGIAKDQSLRDLVSRIEIPDDIAIDALRNTLWVRSKFQEDLYQNPTTSLQDAITRSDNFIRMEEDTNAILSKMNAPKAPVTKNANTRQEPRQHAPSDKNSRKDGYMYIVNENNVSVPTMVVRGEGWNKWVRELDSSGELTDTVCATQPADDGEEDSSADEEQPANRRCIEVILSQQTLSSDDENDDTPILGDLRDVLKRKLESEDDNSSEYSDLRLTLNARKSHRISTGDPEPKKHPKRPNGDLRDKLNAGACDLRILLNRSKPTDLRRREWSLWAFISFSISWTASTCWFFLEERSQTVHKITYRRSKAPGSEELHPGPYTRPPRTKAQRGPKLGHQGEEADKGGEGNRKKGIDTLHTHTLSS</sequence>
<accession>A0ABQ7A4X0</accession>
<comment type="caution">
    <text evidence="2">The sequence shown here is derived from an EMBL/GenBank/DDBJ whole genome shotgun (WGS) entry which is preliminary data.</text>
</comment>
<feature type="region of interest" description="Disordered" evidence="1">
    <location>
        <begin position="375"/>
        <end position="400"/>
    </location>
</feature>
<feature type="region of interest" description="Disordered" evidence="1">
    <location>
        <begin position="293"/>
        <end position="317"/>
    </location>
</feature>
<proteinExistence type="predicted"/>
<protein>
    <submittedName>
        <fullName evidence="2">Uncharacterized protein</fullName>
    </submittedName>
</protein>
<evidence type="ECO:0000313" key="2">
    <source>
        <dbReference type="EMBL" id="KAF3492724.1"/>
    </source>
</evidence>
<organism evidence="2 3">
    <name type="scientific">Brassica cretica</name>
    <name type="common">Mustard</name>
    <dbReference type="NCBI Taxonomy" id="69181"/>
    <lineage>
        <taxon>Eukaryota</taxon>
        <taxon>Viridiplantae</taxon>
        <taxon>Streptophyta</taxon>
        <taxon>Embryophyta</taxon>
        <taxon>Tracheophyta</taxon>
        <taxon>Spermatophyta</taxon>
        <taxon>Magnoliopsida</taxon>
        <taxon>eudicotyledons</taxon>
        <taxon>Gunneridae</taxon>
        <taxon>Pentapetalae</taxon>
        <taxon>rosids</taxon>
        <taxon>malvids</taxon>
        <taxon>Brassicales</taxon>
        <taxon>Brassicaceae</taxon>
        <taxon>Brassiceae</taxon>
        <taxon>Brassica</taxon>
    </lineage>
</organism>
<name>A0ABQ7A4X0_BRACR</name>
<evidence type="ECO:0000313" key="3">
    <source>
        <dbReference type="Proteomes" id="UP000266723"/>
    </source>
</evidence>
<feature type="compositionally biased region" description="Acidic residues" evidence="1">
    <location>
        <begin position="303"/>
        <end position="315"/>
    </location>
</feature>
<reference evidence="2 3" key="1">
    <citation type="journal article" date="2020" name="BMC Genomics">
        <title>Intraspecific diversification of the crop wild relative Brassica cretica Lam. using demographic model selection.</title>
        <authorList>
            <person name="Kioukis A."/>
            <person name="Michalopoulou V.A."/>
            <person name="Briers L."/>
            <person name="Pirintsos S."/>
            <person name="Studholme D.J."/>
            <person name="Pavlidis P."/>
            <person name="Sarris P.F."/>
        </authorList>
    </citation>
    <scope>NUCLEOTIDE SEQUENCE [LARGE SCALE GENOMIC DNA]</scope>
    <source>
        <strain evidence="3">cv. PFS-1207/04</strain>
    </source>
</reference>
<keyword evidence="3" id="KW-1185">Reference proteome</keyword>